<evidence type="ECO:0000313" key="8">
    <source>
        <dbReference type="Proteomes" id="UP000318571"/>
    </source>
</evidence>
<dbReference type="EMBL" id="VCGU01000002">
    <property type="protein sequence ID" value="TRY80008.1"/>
    <property type="molecule type" value="Genomic_DNA"/>
</dbReference>
<feature type="transmembrane region" description="Helical" evidence="5">
    <location>
        <begin position="401"/>
        <end position="422"/>
    </location>
</feature>
<evidence type="ECO:0000256" key="4">
    <source>
        <dbReference type="ARBA" id="ARBA00023136"/>
    </source>
</evidence>
<dbReference type="OMA" id="PGMAYMA"/>
<sequence length="590" mass="65294">MSESRTELIPLLSGDPSLPPKKKETIDNFDQVLEHIGDFGAWQIILIVLLWLPPLSGGVIVLLSSFTALEPRALRCRQPCDGLYARFEDVDLYGETNSYLDFCQTPRFNGSLSWNQTTCIGSTDFDLDDLSSCQFNTSGPQNVIFQEFEFNQTIVTEWGLICDDQYKVALIGTAYMVGLFLGSFLSSTPADKFGRKTMILVLIAIGGVGDLIGGFAPEYWSYLILRILAGIGEMGMVMTTFTLSVELVGAKQQAFVGNMNQLMFAVGEILMGVLAYFIRDWRQLHFVTAALILPQLLLWFVIPESPRWLLAEGKTKKLPKILNIAQKLNRKSLPPHLVFQEEDEQNLSKKINGKHGLGFKDMFTRRSLLWRTLVMAVNWTVVSMVYYGIGMSMTVLGGNIFLNFILSAVFEILGYIVCILISDHWGRKPVIIVNFLACGIACIISAFVPDSNPAKIPLVLIGKMGSSGAFSTAYVYTAELFPTPIRGTAVGFSSMIGRIGSTVAPQLALFLPSLTFKELPLLIFGIAGLLGGALSFCLPETLGHPLPDTLLEASQQGRKGSSKTLFAWWSKAKLTEEVELQRSRNREMQL</sequence>
<dbReference type="GO" id="GO:0016020">
    <property type="term" value="C:membrane"/>
    <property type="evidence" value="ECO:0007669"/>
    <property type="project" value="UniProtKB-SubCell"/>
</dbReference>
<dbReference type="CDD" id="cd17317">
    <property type="entry name" value="MFS_SLC22"/>
    <property type="match status" value="1"/>
</dbReference>
<keyword evidence="2 5" id="KW-0812">Transmembrane</keyword>
<dbReference type="Pfam" id="PF00083">
    <property type="entry name" value="Sugar_tr"/>
    <property type="match status" value="1"/>
</dbReference>
<evidence type="ECO:0000256" key="5">
    <source>
        <dbReference type="SAM" id="Phobius"/>
    </source>
</evidence>
<evidence type="ECO:0000256" key="1">
    <source>
        <dbReference type="ARBA" id="ARBA00004141"/>
    </source>
</evidence>
<keyword evidence="4 5" id="KW-0472">Membrane</keyword>
<dbReference type="InterPro" id="IPR020846">
    <property type="entry name" value="MFS_dom"/>
</dbReference>
<dbReference type="InterPro" id="IPR036259">
    <property type="entry name" value="MFS_trans_sf"/>
</dbReference>
<feature type="transmembrane region" description="Helical" evidence="5">
    <location>
        <begin position="197"/>
        <end position="217"/>
    </location>
</feature>
<evidence type="ECO:0000256" key="2">
    <source>
        <dbReference type="ARBA" id="ARBA00022692"/>
    </source>
</evidence>
<feature type="domain" description="Major facilitator superfamily (MFS) profile" evidence="6">
    <location>
        <begin position="117"/>
        <end position="543"/>
    </location>
</feature>
<dbReference type="InterPro" id="IPR005828">
    <property type="entry name" value="MFS_sugar_transport-like"/>
</dbReference>
<dbReference type="Gene3D" id="1.20.1250.20">
    <property type="entry name" value="MFS general substrate transporter like domains"/>
    <property type="match status" value="1"/>
</dbReference>
<organism evidence="7 8">
    <name type="scientific">Tigriopus californicus</name>
    <name type="common">Marine copepod</name>
    <dbReference type="NCBI Taxonomy" id="6832"/>
    <lineage>
        <taxon>Eukaryota</taxon>
        <taxon>Metazoa</taxon>
        <taxon>Ecdysozoa</taxon>
        <taxon>Arthropoda</taxon>
        <taxon>Crustacea</taxon>
        <taxon>Multicrustacea</taxon>
        <taxon>Hexanauplia</taxon>
        <taxon>Copepoda</taxon>
        <taxon>Harpacticoida</taxon>
        <taxon>Harpacticidae</taxon>
        <taxon>Tigriopus</taxon>
    </lineage>
</organism>
<comment type="caution">
    <text evidence="7">The sequence shown here is derived from an EMBL/GenBank/DDBJ whole genome shotgun (WGS) entry which is preliminary data.</text>
</comment>
<reference evidence="7 8" key="1">
    <citation type="journal article" date="2018" name="Nat. Ecol. Evol.">
        <title>Genomic signatures of mitonuclear coevolution across populations of Tigriopus californicus.</title>
        <authorList>
            <person name="Barreto F.S."/>
            <person name="Watson E.T."/>
            <person name="Lima T.G."/>
            <person name="Willett C.S."/>
            <person name="Edmands S."/>
            <person name="Li W."/>
            <person name="Burton R.S."/>
        </authorList>
    </citation>
    <scope>NUCLEOTIDE SEQUENCE [LARGE SCALE GENOMIC DNA]</scope>
    <source>
        <strain evidence="7 8">San Diego</strain>
    </source>
</reference>
<evidence type="ECO:0000256" key="3">
    <source>
        <dbReference type="ARBA" id="ARBA00022989"/>
    </source>
</evidence>
<dbReference type="SUPFAM" id="SSF103473">
    <property type="entry name" value="MFS general substrate transporter"/>
    <property type="match status" value="1"/>
</dbReference>
<feature type="transmembrane region" description="Helical" evidence="5">
    <location>
        <begin position="223"/>
        <end position="250"/>
    </location>
</feature>
<feature type="transmembrane region" description="Helical" evidence="5">
    <location>
        <begin position="519"/>
        <end position="538"/>
    </location>
</feature>
<dbReference type="STRING" id="6832.A0A553PQP1"/>
<feature type="transmembrane region" description="Helical" evidence="5">
    <location>
        <begin position="262"/>
        <end position="278"/>
    </location>
</feature>
<dbReference type="GO" id="GO:0022857">
    <property type="term" value="F:transmembrane transporter activity"/>
    <property type="evidence" value="ECO:0007669"/>
    <property type="project" value="InterPro"/>
</dbReference>
<feature type="transmembrane region" description="Helical" evidence="5">
    <location>
        <begin position="166"/>
        <end position="185"/>
    </location>
</feature>
<dbReference type="PANTHER" id="PTHR24064">
    <property type="entry name" value="SOLUTE CARRIER FAMILY 22 MEMBER"/>
    <property type="match status" value="1"/>
</dbReference>
<feature type="transmembrane region" description="Helical" evidence="5">
    <location>
        <begin position="44"/>
        <end position="69"/>
    </location>
</feature>
<gene>
    <name evidence="7" type="ORF">TCAL_08937</name>
</gene>
<accession>A0A553PQP1</accession>
<evidence type="ECO:0000313" key="7">
    <source>
        <dbReference type="EMBL" id="TRY80008.1"/>
    </source>
</evidence>
<keyword evidence="3 5" id="KW-1133">Transmembrane helix</keyword>
<feature type="transmembrane region" description="Helical" evidence="5">
    <location>
        <begin position="429"/>
        <end position="448"/>
    </location>
</feature>
<dbReference type="PROSITE" id="PS50850">
    <property type="entry name" value="MFS"/>
    <property type="match status" value="1"/>
</dbReference>
<feature type="transmembrane region" description="Helical" evidence="5">
    <location>
        <begin position="368"/>
        <end position="389"/>
    </location>
</feature>
<protein>
    <recommendedName>
        <fullName evidence="6">Major facilitator superfamily (MFS) profile domain-containing protein</fullName>
    </recommendedName>
</protein>
<dbReference type="OrthoDB" id="6894481at2759"/>
<keyword evidence="8" id="KW-1185">Reference proteome</keyword>
<name>A0A553PQP1_TIGCA</name>
<proteinExistence type="predicted"/>
<dbReference type="Proteomes" id="UP000318571">
    <property type="component" value="Chromosome 6"/>
</dbReference>
<dbReference type="AlphaFoldDB" id="A0A553PQP1"/>
<evidence type="ECO:0000259" key="6">
    <source>
        <dbReference type="PROSITE" id="PS50850"/>
    </source>
</evidence>
<comment type="subcellular location">
    <subcellularLocation>
        <location evidence="1">Membrane</location>
        <topology evidence="1">Multi-pass membrane protein</topology>
    </subcellularLocation>
</comment>